<reference evidence="2 3" key="1">
    <citation type="journal article" date="2016" name="Nat. Commun.">
        <title>Thousands of microbial genomes shed light on interconnected biogeochemical processes in an aquifer system.</title>
        <authorList>
            <person name="Anantharaman K."/>
            <person name="Brown C.T."/>
            <person name="Hug L.A."/>
            <person name="Sharon I."/>
            <person name="Castelle C.J."/>
            <person name="Probst A.J."/>
            <person name="Thomas B.C."/>
            <person name="Singh A."/>
            <person name="Wilkins M.J."/>
            <person name="Karaoz U."/>
            <person name="Brodie E.L."/>
            <person name="Williams K.H."/>
            <person name="Hubbard S.S."/>
            <person name="Banfield J.F."/>
        </authorList>
    </citation>
    <scope>NUCLEOTIDE SEQUENCE [LARGE SCALE GENOMIC DNA]</scope>
</reference>
<dbReference type="EMBL" id="MHUF01000022">
    <property type="protein sequence ID" value="OHA72277.1"/>
    <property type="molecule type" value="Genomic_DNA"/>
</dbReference>
<dbReference type="GO" id="GO:0004803">
    <property type="term" value="F:transposase activity"/>
    <property type="evidence" value="ECO:0007669"/>
    <property type="project" value="InterPro"/>
</dbReference>
<accession>A0A1G2RHN2</accession>
<dbReference type="InterPro" id="IPR002525">
    <property type="entry name" value="Transp_IS110-like_N"/>
</dbReference>
<dbReference type="GO" id="GO:0003677">
    <property type="term" value="F:DNA binding"/>
    <property type="evidence" value="ECO:0007669"/>
    <property type="project" value="InterPro"/>
</dbReference>
<evidence type="ECO:0000313" key="3">
    <source>
        <dbReference type="Proteomes" id="UP000177287"/>
    </source>
</evidence>
<dbReference type="Pfam" id="PF01548">
    <property type="entry name" value="DEDD_Tnp_IS110"/>
    <property type="match status" value="1"/>
</dbReference>
<feature type="domain" description="Transposase IS110-like N-terminal" evidence="1">
    <location>
        <begin position="6"/>
        <end position="147"/>
    </location>
</feature>
<dbReference type="PANTHER" id="PTHR33055">
    <property type="entry name" value="TRANSPOSASE FOR INSERTION SEQUENCE ELEMENT IS1111A"/>
    <property type="match status" value="1"/>
</dbReference>
<dbReference type="GO" id="GO:0006313">
    <property type="term" value="P:DNA transposition"/>
    <property type="evidence" value="ECO:0007669"/>
    <property type="project" value="InterPro"/>
</dbReference>
<dbReference type="AlphaFoldDB" id="A0A1G2RHN2"/>
<proteinExistence type="predicted"/>
<dbReference type="PANTHER" id="PTHR33055:SF17">
    <property type="entry name" value="THIRD ORF IN TRANSPOSON ISC1491"/>
    <property type="match status" value="1"/>
</dbReference>
<name>A0A1G2RHN2_9BACT</name>
<dbReference type="Proteomes" id="UP000177287">
    <property type="component" value="Unassembled WGS sequence"/>
</dbReference>
<sequence length="166" mass="19202">MTTQSIGVDVGKTELVASIRNSDGYSAMPALFPNSSVGFKKFIVYLKEKDVSTDDPILFESTGPYHWKACRELADEGYFVKVANPLHTKQIARLSIRKRKTDKVDSQNLAFLASQNYGYRFVETEEMARKKALIRHYWKLRQSATDHLRHDRYMKEKNLPPLRKES</sequence>
<protein>
    <recommendedName>
        <fullName evidence="1">Transposase IS110-like N-terminal domain-containing protein</fullName>
    </recommendedName>
</protein>
<gene>
    <name evidence="2" type="ORF">A3A27_00540</name>
</gene>
<evidence type="ECO:0000313" key="2">
    <source>
        <dbReference type="EMBL" id="OHA72277.1"/>
    </source>
</evidence>
<comment type="caution">
    <text evidence="2">The sequence shown here is derived from an EMBL/GenBank/DDBJ whole genome shotgun (WGS) entry which is preliminary data.</text>
</comment>
<evidence type="ECO:0000259" key="1">
    <source>
        <dbReference type="Pfam" id="PF01548"/>
    </source>
</evidence>
<organism evidence="2 3">
    <name type="scientific">Candidatus Wildermuthbacteria bacterium RIFCSPLOWO2_01_FULL_47_18</name>
    <dbReference type="NCBI Taxonomy" id="1802460"/>
    <lineage>
        <taxon>Bacteria</taxon>
        <taxon>Candidatus Wildermuthiibacteriota</taxon>
    </lineage>
</organism>
<dbReference type="InterPro" id="IPR047650">
    <property type="entry name" value="Transpos_IS110"/>
</dbReference>